<gene>
    <name evidence="5" type="ORF">PPERSA_08648</name>
</gene>
<sequence length="358" mass="41915">MPSNDFECDDGNNQNGDGCSKYCTIEDGYTCMNSSKYSATVCQLDEGTFQTNFENGVKIFTNNEYNQQVNIVLTLNQELTYTSGKSIKDYLIVELEGVDDLEYEIISASNSDQSISISLTIPEAIINKEITIYFQNDSNFVTVMTDTDSKTSKSTLNLEYYAYYTDSQRSIAGALSKIYKYLLFLFMCFFFVLVFTNYFPLVHLTLDLLQLLNLYRWSQIKWPLNGTQFYNYNDHVFDWYLPSIFKEVFKNDNTDFDNYATYFEYDRDSYFWNNAGKNYKLKITFFNQIKTQIIKFSQIKHYLLLQSHLQFLESSSFLQMKIFGGSKTKEEEKFKDFLNIISQFFSNTVSTLMQLKVQ</sequence>
<keyword evidence="4" id="KW-0472">Membrane</keyword>
<comment type="caution">
    <text evidence="5">The sequence shown here is derived from an EMBL/GenBank/DDBJ whole genome shotgun (WGS) entry which is preliminary data.</text>
</comment>
<proteinExistence type="predicted"/>
<dbReference type="InterPro" id="IPR011936">
    <property type="entry name" value="Myxo_disulph_rpt"/>
</dbReference>
<evidence type="ECO:0000256" key="3">
    <source>
        <dbReference type="ARBA" id="ARBA00023157"/>
    </source>
</evidence>
<dbReference type="Proteomes" id="UP000054937">
    <property type="component" value="Unassembled WGS sequence"/>
</dbReference>
<evidence type="ECO:0008006" key="7">
    <source>
        <dbReference type="Google" id="ProtNLM"/>
    </source>
</evidence>
<keyword evidence="2" id="KW-0677">Repeat</keyword>
<dbReference type="InParanoid" id="A0A0V0R6T6"/>
<evidence type="ECO:0000313" key="5">
    <source>
        <dbReference type="EMBL" id="KRX10190.1"/>
    </source>
</evidence>
<evidence type="ECO:0000256" key="1">
    <source>
        <dbReference type="ARBA" id="ARBA00022729"/>
    </source>
</evidence>
<feature type="transmembrane region" description="Helical" evidence="4">
    <location>
        <begin position="178"/>
        <end position="199"/>
    </location>
</feature>
<accession>A0A0V0R6T6</accession>
<protein>
    <recommendedName>
        <fullName evidence="7">Insulin-like growth factor binding protein, N-terminal</fullName>
    </recommendedName>
</protein>
<evidence type="ECO:0000313" key="6">
    <source>
        <dbReference type="Proteomes" id="UP000054937"/>
    </source>
</evidence>
<dbReference type="AlphaFoldDB" id="A0A0V0R6T6"/>
<keyword evidence="3" id="KW-1015">Disulfide bond</keyword>
<keyword evidence="4" id="KW-0812">Transmembrane</keyword>
<dbReference type="OrthoDB" id="409374at2759"/>
<keyword evidence="1" id="KW-0732">Signal</keyword>
<organism evidence="5 6">
    <name type="scientific">Pseudocohnilembus persalinus</name>
    <name type="common">Ciliate</name>
    <dbReference type="NCBI Taxonomy" id="266149"/>
    <lineage>
        <taxon>Eukaryota</taxon>
        <taxon>Sar</taxon>
        <taxon>Alveolata</taxon>
        <taxon>Ciliophora</taxon>
        <taxon>Intramacronucleata</taxon>
        <taxon>Oligohymenophorea</taxon>
        <taxon>Scuticociliatia</taxon>
        <taxon>Philasterida</taxon>
        <taxon>Pseudocohnilembidae</taxon>
        <taxon>Pseudocohnilembus</taxon>
    </lineage>
</organism>
<evidence type="ECO:0000256" key="2">
    <source>
        <dbReference type="ARBA" id="ARBA00022737"/>
    </source>
</evidence>
<dbReference type="EMBL" id="LDAU01000038">
    <property type="protein sequence ID" value="KRX10190.1"/>
    <property type="molecule type" value="Genomic_DNA"/>
</dbReference>
<name>A0A0V0R6T6_PSEPJ</name>
<reference evidence="5 6" key="1">
    <citation type="journal article" date="2015" name="Sci. Rep.">
        <title>Genome of the facultative scuticociliatosis pathogen Pseudocohnilembus persalinus provides insight into its virulence through horizontal gene transfer.</title>
        <authorList>
            <person name="Xiong J."/>
            <person name="Wang G."/>
            <person name="Cheng J."/>
            <person name="Tian M."/>
            <person name="Pan X."/>
            <person name="Warren A."/>
            <person name="Jiang C."/>
            <person name="Yuan D."/>
            <person name="Miao W."/>
        </authorList>
    </citation>
    <scope>NUCLEOTIDE SEQUENCE [LARGE SCALE GENOMIC DNA]</scope>
    <source>
        <strain evidence="5">36N120E</strain>
    </source>
</reference>
<evidence type="ECO:0000256" key="4">
    <source>
        <dbReference type="SAM" id="Phobius"/>
    </source>
</evidence>
<keyword evidence="6" id="KW-1185">Reference proteome</keyword>
<dbReference type="NCBIfam" id="TIGR02232">
    <property type="entry name" value="myxo_disulf_rpt"/>
    <property type="match status" value="1"/>
</dbReference>
<keyword evidence="4" id="KW-1133">Transmembrane helix</keyword>